<proteinExistence type="predicted"/>
<name>A0A4S4BUG1_9BACL</name>
<keyword evidence="2" id="KW-1185">Reference proteome</keyword>
<organism evidence="1 2">
    <name type="scientific">Cohnella fermenti</name>
    <dbReference type="NCBI Taxonomy" id="2565925"/>
    <lineage>
        <taxon>Bacteria</taxon>
        <taxon>Bacillati</taxon>
        <taxon>Bacillota</taxon>
        <taxon>Bacilli</taxon>
        <taxon>Bacillales</taxon>
        <taxon>Paenibacillaceae</taxon>
        <taxon>Cohnella</taxon>
    </lineage>
</organism>
<dbReference type="AlphaFoldDB" id="A0A4S4BUG1"/>
<dbReference type="EMBL" id="SSOB01000017">
    <property type="protein sequence ID" value="THF78005.1"/>
    <property type="molecule type" value="Genomic_DNA"/>
</dbReference>
<evidence type="ECO:0000313" key="2">
    <source>
        <dbReference type="Proteomes" id="UP000310636"/>
    </source>
</evidence>
<sequence length="102" mass="12429">MRRTTICFLYEDEEKSYLLTDSLELHYIECPKFQEVDFNIDDPLHRRLRFLEQDVTPEQLQELMKVDEMIREAEDRLNQLAGDEVTRRIDLQRIESLRRNRG</sequence>
<evidence type="ECO:0000313" key="1">
    <source>
        <dbReference type="EMBL" id="THF78005.1"/>
    </source>
</evidence>
<dbReference type="Proteomes" id="UP000310636">
    <property type="component" value="Unassembled WGS sequence"/>
</dbReference>
<accession>A0A4S4BUG1</accession>
<dbReference type="OrthoDB" id="1097360at2"/>
<gene>
    <name evidence="1" type="ORF">E6C55_14975</name>
</gene>
<protein>
    <submittedName>
        <fullName evidence="1">Uncharacterized protein</fullName>
    </submittedName>
</protein>
<reference evidence="1 2" key="1">
    <citation type="submission" date="2019-04" db="EMBL/GenBank/DDBJ databases">
        <title>Cohnella sp. nov. isolated from preserved vegetables.</title>
        <authorList>
            <person name="Lin S.-Y."/>
            <person name="Hung M.-H."/>
            <person name="Young C.-C."/>
        </authorList>
    </citation>
    <scope>NUCLEOTIDE SEQUENCE [LARGE SCALE GENOMIC DNA]</scope>
    <source>
        <strain evidence="1 2">CC-MHH1044</strain>
    </source>
</reference>
<comment type="caution">
    <text evidence="1">The sequence shown here is derived from an EMBL/GenBank/DDBJ whole genome shotgun (WGS) entry which is preliminary data.</text>
</comment>